<dbReference type="PANTHER" id="PTHR11851">
    <property type="entry name" value="METALLOPROTEASE"/>
    <property type="match status" value="1"/>
</dbReference>
<evidence type="ECO:0000259" key="5">
    <source>
        <dbReference type="Pfam" id="PF00675"/>
    </source>
</evidence>
<dbReference type="InterPro" id="IPR011765">
    <property type="entry name" value="Pept_M16_N"/>
</dbReference>
<dbReference type="SUPFAM" id="SSF63411">
    <property type="entry name" value="LuxS/MPP-like metallohydrolase"/>
    <property type="match status" value="2"/>
</dbReference>
<dbReference type="EMBL" id="LR743504">
    <property type="protein sequence ID" value="CAA2103010.1"/>
    <property type="molecule type" value="Genomic_DNA"/>
</dbReference>
<reference evidence="7" key="1">
    <citation type="submission" date="2019-12" db="EMBL/GenBank/DDBJ databases">
        <authorList>
            <person name="Cremers G."/>
        </authorList>
    </citation>
    <scope>NUCLEOTIDE SEQUENCE</scope>
    <source>
        <strain evidence="7">Mbul1</strain>
    </source>
</reference>
<evidence type="ECO:0000256" key="4">
    <source>
        <dbReference type="RuleBase" id="RU004447"/>
    </source>
</evidence>
<evidence type="ECO:0000256" key="2">
    <source>
        <dbReference type="ARBA" id="ARBA00007261"/>
    </source>
</evidence>
<evidence type="ECO:0000259" key="6">
    <source>
        <dbReference type="Pfam" id="PF05193"/>
    </source>
</evidence>
<proteinExistence type="inferred from homology"/>
<protein>
    <submittedName>
        <fullName evidence="7">Putative zinc protease</fullName>
        <ecNumber evidence="7">3.4.24.-</ecNumber>
    </submittedName>
</protein>
<dbReference type="GO" id="GO:0046872">
    <property type="term" value="F:metal ion binding"/>
    <property type="evidence" value="ECO:0007669"/>
    <property type="project" value="InterPro"/>
</dbReference>
<dbReference type="FunFam" id="3.30.830.10:FF:000008">
    <property type="entry name" value="Mitochondrial-processing peptidase subunit beta"/>
    <property type="match status" value="1"/>
</dbReference>
<evidence type="ECO:0000256" key="3">
    <source>
        <dbReference type="ARBA" id="ARBA00023049"/>
    </source>
</evidence>
<dbReference type="Pfam" id="PF05193">
    <property type="entry name" value="Peptidase_M16_C"/>
    <property type="match status" value="1"/>
</dbReference>
<keyword evidence="7" id="KW-0378">Hydrolase</keyword>
<feature type="domain" description="Peptidase M16 C-terminal" evidence="6">
    <location>
        <begin position="177"/>
        <end position="348"/>
    </location>
</feature>
<sequence>MNQHFATHGASPGLKVSRLSNGITVTTETMPGVATATLGVWVGAGSRHERPDEGGLSHLIEHMAFKGTETRSARRIAEDIENVGGDINAATSAEGTSYTARVLGEDAGVALDVIGDILTRSVFDAGELAREKGVILQEYAAIEDTPDDVVYEAFTAAAFPDQPIGRPIIGTPQTIASFDRNAIEAYLAREYTPDRIVVAAAGAISHEAIVEAAEHHFGGMPATVAPDMVPGTYVGGEKRIQKKLEQANLVLGLPGLSFRDEGYYALHMFAQVLGGGLTSRLWHEVRETRGLAYEIQAFHWSFVDCGLFGIGAGTSGSDLAELVDVTLAATAKAARDADSVEVARAKAQVKVALLSALETPGGRIERNARQMLAWGRVIPPQEVIAKIDAVTVDDVRAAGSRLLSGAPTLAAIGPIKKLPSLEKMKGVLRAN</sequence>
<evidence type="ECO:0000256" key="1">
    <source>
        <dbReference type="ARBA" id="ARBA00001947"/>
    </source>
</evidence>
<dbReference type="InterPro" id="IPR050361">
    <property type="entry name" value="MPP/UQCRC_Complex"/>
</dbReference>
<comment type="similarity">
    <text evidence="2 4">Belongs to the peptidase M16 family.</text>
</comment>
<dbReference type="EC" id="3.4.24.-" evidence="7"/>
<evidence type="ECO:0000313" key="7">
    <source>
        <dbReference type="EMBL" id="CAA2103010.1"/>
    </source>
</evidence>
<dbReference type="GO" id="GO:0006508">
    <property type="term" value="P:proteolysis"/>
    <property type="evidence" value="ECO:0007669"/>
    <property type="project" value="UniProtKB-KW"/>
</dbReference>
<dbReference type="AlphaFoldDB" id="A0A679J3B3"/>
<dbReference type="InterPro" id="IPR011249">
    <property type="entry name" value="Metalloenz_LuxS/M16"/>
</dbReference>
<dbReference type="InterPro" id="IPR001431">
    <property type="entry name" value="Pept_M16_Zn_BS"/>
</dbReference>
<organism evidence="7">
    <name type="scientific">Methylobacterium bullatum</name>
    <dbReference type="NCBI Taxonomy" id="570505"/>
    <lineage>
        <taxon>Bacteria</taxon>
        <taxon>Pseudomonadati</taxon>
        <taxon>Pseudomonadota</taxon>
        <taxon>Alphaproteobacteria</taxon>
        <taxon>Hyphomicrobiales</taxon>
        <taxon>Methylobacteriaceae</taxon>
        <taxon>Methylobacterium</taxon>
    </lineage>
</organism>
<gene>
    <name evidence="7" type="ORF">MBUL_01975</name>
</gene>
<dbReference type="GO" id="GO:0004222">
    <property type="term" value="F:metalloendopeptidase activity"/>
    <property type="evidence" value="ECO:0007669"/>
    <property type="project" value="InterPro"/>
</dbReference>
<name>A0A679J3B3_9HYPH</name>
<dbReference type="Gene3D" id="3.30.830.10">
    <property type="entry name" value="Metalloenzyme, LuxS/M16 peptidase-like"/>
    <property type="match status" value="2"/>
</dbReference>
<accession>A0A679J3B3</accession>
<feature type="domain" description="Peptidase M16 N-terminal" evidence="5">
    <location>
        <begin position="25"/>
        <end position="171"/>
    </location>
</feature>
<keyword evidence="3" id="KW-0482">Metalloprotease</keyword>
<dbReference type="InterPro" id="IPR007863">
    <property type="entry name" value="Peptidase_M16_C"/>
</dbReference>
<dbReference type="PROSITE" id="PS00143">
    <property type="entry name" value="INSULINASE"/>
    <property type="match status" value="1"/>
</dbReference>
<keyword evidence="7" id="KW-0645">Protease</keyword>
<comment type="cofactor">
    <cofactor evidence="1">
        <name>Zn(2+)</name>
        <dbReference type="ChEBI" id="CHEBI:29105"/>
    </cofactor>
</comment>
<dbReference type="PANTHER" id="PTHR11851:SF49">
    <property type="entry name" value="MITOCHONDRIAL-PROCESSING PEPTIDASE SUBUNIT ALPHA"/>
    <property type="match status" value="1"/>
</dbReference>
<dbReference type="Pfam" id="PF00675">
    <property type="entry name" value="Peptidase_M16"/>
    <property type="match status" value="1"/>
</dbReference>